<dbReference type="Proteomes" id="UP000464620">
    <property type="component" value="Chromosome B09"/>
</dbReference>
<protein>
    <submittedName>
        <fullName evidence="2">Uncharacterized protein</fullName>
    </submittedName>
</protein>
<proteinExistence type="predicted"/>
<dbReference type="EMBL" id="CP031001">
    <property type="protein sequence ID" value="QHN76838.1"/>
    <property type="molecule type" value="Genomic_DNA"/>
</dbReference>
<evidence type="ECO:0000313" key="2">
    <source>
        <dbReference type="EMBL" id="QHN76838.1"/>
    </source>
</evidence>
<name>A0A6B9V960_ARAHY</name>
<gene>
    <name evidence="2" type="ORF">DS421_19g647430</name>
</gene>
<feature type="compositionally biased region" description="Low complexity" evidence="1">
    <location>
        <begin position="95"/>
        <end position="107"/>
    </location>
</feature>
<feature type="region of interest" description="Disordered" evidence="1">
    <location>
        <begin position="81"/>
        <end position="107"/>
    </location>
</feature>
<accession>A0A6B9V960</accession>
<organism evidence="2 3">
    <name type="scientific">Arachis hypogaea</name>
    <name type="common">Peanut</name>
    <dbReference type="NCBI Taxonomy" id="3818"/>
    <lineage>
        <taxon>Eukaryota</taxon>
        <taxon>Viridiplantae</taxon>
        <taxon>Streptophyta</taxon>
        <taxon>Embryophyta</taxon>
        <taxon>Tracheophyta</taxon>
        <taxon>Spermatophyta</taxon>
        <taxon>Magnoliopsida</taxon>
        <taxon>eudicotyledons</taxon>
        <taxon>Gunneridae</taxon>
        <taxon>Pentapetalae</taxon>
        <taxon>rosids</taxon>
        <taxon>fabids</taxon>
        <taxon>Fabales</taxon>
        <taxon>Fabaceae</taxon>
        <taxon>Papilionoideae</taxon>
        <taxon>50 kb inversion clade</taxon>
        <taxon>dalbergioids sensu lato</taxon>
        <taxon>Dalbergieae</taxon>
        <taxon>Pterocarpus clade</taxon>
        <taxon>Arachis</taxon>
    </lineage>
</organism>
<dbReference type="AlphaFoldDB" id="A0A6B9V960"/>
<reference evidence="2 3" key="1">
    <citation type="submission" date="2020-01" db="EMBL/GenBank/DDBJ databases">
        <title>Genome sequence of Arachis hypogaea, cultivar Shitouqi.</title>
        <authorList>
            <person name="Zhuang W."/>
            <person name="Chen H."/>
            <person name="Varshney R."/>
            <person name="Wang D."/>
            <person name="Ming R."/>
        </authorList>
    </citation>
    <scope>NUCLEOTIDE SEQUENCE [LARGE SCALE GENOMIC DNA]</scope>
    <source>
        <tissue evidence="2">Young leaf</tissue>
    </source>
</reference>
<sequence>MESEMEMNSMELEIEIAYNKIMKQQQQGFRAAPVATFSDDDSNLGFSGGFRWRRRRSPAVKVWPEASEAVDLTRMTTATRLGLGGPAATGQTRVSSPCGSSSGDSLVTTKATSTSRSAISTATGQGAATAAVFTPATVTTMVTLLSLLSSLSLSLSSRLRFLRRRDGGNRGLLADAVPPPLSSSSPCPLLFLFSSPPFPSFLVSPFLIFPF</sequence>
<evidence type="ECO:0000256" key="1">
    <source>
        <dbReference type="SAM" id="MobiDB-lite"/>
    </source>
</evidence>
<evidence type="ECO:0000313" key="3">
    <source>
        <dbReference type="Proteomes" id="UP000464620"/>
    </source>
</evidence>